<evidence type="ECO:0000256" key="2">
    <source>
        <dbReference type="ARBA" id="ARBA00002752"/>
    </source>
</evidence>
<keyword evidence="5 14" id="KW-0662">Pyridine nucleotide biosynthesis</keyword>
<dbReference type="NCBIfam" id="TIGR03037">
    <property type="entry name" value="anthran_nbaC"/>
    <property type="match status" value="1"/>
</dbReference>
<dbReference type="InterPro" id="IPR017452">
    <property type="entry name" value="GPCR_Rhodpsn_7TM"/>
</dbReference>
<name>A0A8T0BYE8_SILME</name>
<dbReference type="InterPro" id="IPR000276">
    <property type="entry name" value="GPCR_Rhodpsn"/>
</dbReference>
<keyword evidence="9 16" id="KW-1133">Transmembrane helix</keyword>
<evidence type="ECO:0000256" key="3">
    <source>
        <dbReference type="ARBA" id="ARBA00004370"/>
    </source>
</evidence>
<feature type="binding site" evidence="14">
    <location>
        <position position="50"/>
    </location>
    <ligand>
        <name>Fe cation</name>
        <dbReference type="ChEBI" id="CHEBI:24875"/>
        <note>catalytic</note>
    </ligand>
</feature>
<comment type="similarity">
    <text evidence="14">Belongs to the 3-HAO family.</text>
</comment>
<dbReference type="Pfam" id="PF00001">
    <property type="entry name" value="7tm_1"/>
    <property type="match status" value="1"/>
</dbReference>
<evidence type="ECO:0000256" key="9">
    <source>
        <dbReference type="ARBA" id="ARBA00022989"/>
    </source>
</evidence>
<evidence type="ECO:0000256" key="7">
    <source>
        <dbReference type="ARBA" id="ARBA00022723"/>
    </source>
</evidence>
<feature type="binding site" evidence="14">
    <location>
        <position position="108"/>
    </location>
    <ligand>
        <name>substrate</name>
    </ligand>
</feature>
<keyword evidence="12 16" id="KW-0472">Membrane</keyword>
<dbReference type="GO" id="GO:0008198">
    <property type="term" value="F:ferrous iron binding"/>
    <property type="evidence" value="ECO:0007669"/>
    <property type="project" value="UniProtKB-UniRule"/>
</dbReference>
<feature type="transmembrane region" description="Helical" evidence="16">
    <location>
        <begin position="358"/>
        <end position="377"/>
    </location>
</feature>
<keyword evidence="11 14" id="KW-0408">Iron</keyword>
<comment type="subcellular location">
    <subcellularLocation>
        <location evidence="14">Cytoplasm</location>
    </subcellularLocation>
    <subcellularLocation>
        <location evidence="3">Membrane</location>
    </subcellularLocation>
</comment>
<evidence type="ECO:0000256" key="14">
    <source>
        <dbReference type="HAMAP-Rule" id="MF_03019"/>
    </source>
</evidence>
<dbReference type="PANTHER" id="PTHR15497:SF1">
    <property type="entry name" value="3-HYDROXYANTHRANILATE 3,4-DIOXYGENASE"/>
    <property type="match status" value="1"/>
</dbReference>
<dbReference type="Pfam" id="PF06052">
    <property type="entry name" value="3-HAO"/>
    <property type="match status" value="1"/>
</dbReference>
<dbReference type="PROSITE" id="PS00237">
    <property type="entry name" value="G_PROTEIN_RECEP_F1_1"/>
    <property type="match status" value="1"/>
</dbReference>
<evidence type="ECO:0000256" key="4">
    <source>
        <dbReference type="ARBA" id="ARBA00022490"/>
    </source>
</evidence>
<dbReference type="HAMAP" id="MF_00825">
    <property type="entry name" value="3_HAO"/>
    <property type="match status" value="1"/>
</dbReference>
<dbReference type="InterPro" id="IPR011051">
    <property type="entry name" value="RmlC_Cupin_sf"/>
</dbReference>
<dbReference type="Gene3D" id="2.60.120.10">
    <property type="entry name" value="Jelly Rolls"/>
    <property type="match status" value="1"/>
</dbReference>
<dbReference type="GO" id="GO:0006569">
    <property type="term" value="P:L-tryptophan catabolic process"/>
    <property type="evidence" value="ECO:0007669"/>
    <property type="project" value="UniProtKB-UniRule"/>
</dbReference>
<feature type="transmembrane region" description="Helical" evidence="16">
    <location>
        <begin position="573"/>
        <end position="594"/>
    </location>
</feature>
<comment type="subunit">
    <text evidence="14">Monomer.</text>
</comment>
<dbReference type="PROSITE" id="PS50262">
    <property type="entry name" value="G_PROTEIN_RECEP_F1_2"/>
    <property type="match status" value="1"/>
</dbReference>
<dbReference type="AlphaFoldDB" id="A0A8T0BYE8"/>
<dbReference type="Gene3D" id="1.20.1070.10">
    <property type="entry name" value="Rhodopsin 7-helix transmembrane proteins"/>
    <property type="match status" value="1"/>
</dbReference>
<dbReference type="GO" id="GO:0043420">
    <property type="term" value="P:anthranilate metabolic process"/>
    <property type="evidence" value="ECO:0007669"/>
    <property type="project" value="UniProtKB-UniRule"/>
</dbReference>
<feature type="region of interest" description="Domain B" evidence="14">
    <location>
        <begin position="219"/>
        <end position="628"/>
    </location>
</feature>
<dbReference type="GO" id="GO:0034354">
    <property type="term" value="P:'de novo' NAD+ biosynthetic process from L-tryptophan"/>
    <property type="evidence" value="ECO:0007669"/>
    <property type="project" value="UniProtKB-UniRule"/>
</dbReference>
<dbReference type="PRINTS" id="PR00237">
    <property type="entry name" value="GPCRRHODOPSN"/>
</dbReference>
<sequence>MTNEALRINIDKWIKENEASFLPPVCNKLMFFYQLNIMFVGGPNIRKDYHIEEGEELFYQIRGDMVLKVIENGKHKDVHIREGEMFLLPARIPHSPQRQANTVGLVVERRRLRSETDCLRYYVNNSTDILFERWFYCENLGTQLVPVIQEFMASKQHKTGKPDPDDPIKTAPFPLNNMNVMTPFCFKDWVEKQKPALSSGRPLDMFGIQFETEVMLYGPGKLEPSKRSSDAWIWQLEGSSIVSMNAEDHNLSKGDCLLVLGLTDFGGLIKTQLLFSHQLLKCASKEEVKIALAGTCIRTSSTKTMQFNNNSTCNASGGKVDPAILPPLLICELLLGLPGNLMALYVFCRQLRTWRTNILFLFNLLLADFFLLLSMPFRIDAYLHSENWVFGDAWCRINLFMLAVNRSASISFMTAVAVNRYFKVVHPHHKINYISSDKAGGIACFIWVTVILMRLPLLTIELLKNEGNASYCRSFSGEDPPFAIKLHYGIFFAEFFLPLFILLFCSIRISCILQQRQMDKEKKVRQAIYTVLVIIGVFIFCFFPGVATGVVALYLKTKSNEYCDAYKLVSQMFVLSIGFTYMNSALDPVIYCFSSSLFRNAVKKSINQTGVMQLQLSRRASTANGSDY</sequence>
<proteinExistence type="inferred from homology"/>
<dbReference type="SUPFAM" id="SSF81321">
    <property type="entry name" value="Family A G protein-coupled receptor-like"/>
    <property type="match status" value="1"/>
</dbReference>
<feature type="binding site" evidence="14">
    <location>
        <position position="56"/>
    </location>
    <ligand>
        <name>Fe cation</name>
        <dbReference type="ChEBI" id="CHEBI:24875"/>
        <note>catalytic</note>
    </ligand>
</feature>
<dbReference type="Proteomes" id="UP000606274">
    <property type="component" value="Unassembled WGS sequence"/>
</dbReference>
<accession>A0A8T0BYE8</accession>
<dbReference type="GO" id="GO:0005737">
    <property type="term" value="C:cytoplasm"/>
    <property type="evidence" value="ECO:0007669"/>
    <property type="project" value="UniProtKB-SubCell"/>
</dbReference>
<dbReference type="EMBL" id="JABFDY010000002">
    <property type="protein sequence ID" value="KAF7710666.1"/>
    <property type="molecule type" value="Genomic_DNA"/>
</dbReference>
<keyword evidence="15" id="KW-0675">Receptor</keyword>
<comment type="catalytic activity">
    <reaction evidence="13 14">
        <text>3-hydroxyanthranilate + O2 = (2Z,4Z)-2-amino-3-carboxymuconate 6-semialdehyde</text>
        <dbReference type="Rhea" id="RHEA:17953"/>
        <dbReference type="ChEBI" id="CHEBI:15379"/>
        <dbReference type="ChEBI" id="CHEBI:36559"/>
        <dbReference type="ChEBI" id="CHEBI:77612"/>
        <dbReference type="EC" id="1.13.11.6"/>
    </reaction>
</comment>
<evidence type="ECO:0000256" key="6">
    <source>
        <dbReference type="ARBA" id="ARBA00022692"/>
    </source>
</evidence>
<feature type="transmembrane region" description="Helical" evidence="16">
    <location>
        <begin position="397"/>
        <end position="418"/>
    </location>
</feature>
<dbReference type="FunFam" id="2.60.120.10:FF:000077">
    <property type="entry name" value="3-hydroxyanthranilate 3,4-dioxygenase"/>
    <property type="match status" value="1"/>
</dbReference>
<feature type="transmembrane region" description="Helical" evidence="16">
    <location>
        <begin position="528"/>
        <end position="553"/>
    </location>
</feature>
<evidence type="ECO:0000256" key="12">
    <source>
        <dbReference type="ARBA" id="ARBA00023136"/>
    </source>
</evidence>
<keyword evidence="6 15" id="KW-0812">Transmembrane</keyword>
<feature type="binding site" evidence="14">
    <location>
        <position position="46"/>
    </location>
    <ligand>
        <name>O2</name>
        <dbReference type="ChEBI" id="CHEBI:15379"/>
    </ligand>
</feature>
<organism evidence="18 19">
    <name type="scientific">Silurus meridionalis</name>
    <name type="common">Southern catfish</name>
    <name type="synonym">Silurus soldatovi meridionalis</name>
    <dbReference type="NCBI Taxonomy" id="175797"/>
    <lineage>
        <taxon>Eukaryota</taxon>
        <taxon>Metazoa</taxon>
        <taxon>Chordata</taxon>
        <taxon>Craniata</taxon>
        <taxon>Vertebrata</taxon>
        <taxon>Euteleostomi</taxon>
        <taxon>Actinopterygii</taxon>
        <taxon>Neopterygii</taxon>
        <taxon>Teleostei</taxon>
        <taxon>Ostariophysi</taxon>
        <taxon>Siluriformes</taxon>
        <taxon>Siluridae</taxon>
        <taxon>Silurus</taxon>
    </lineage>
</organism>
<keyword evidence="7 14" id="KW-0479">Metal-binding</keyword>
<keyword evidence="15" id="KW-0297">G-protein coupled receptor</keyword>
<dbReference type="SUPFAM" id="SSF51182">
    <property type="entry name" value="RmlC-like cupins"/>
    <property type="match status" value="2"/>
</dbReference>
<keyword evidence="15" id="KW-0807">Transducer</keyword>
<evidence type="ECO:0000256" key="10">
    <source>
        <dbReference type="ARBA" id="ARBA00023002"/>
    </source>
</evidence>
<dbReference type="GO" id="GO:0019805">
    <property type="term" value="P:quinolinate biosynthetic process"/>
    <property type="evidence" value="ECO:0007669"/>
    <property type="project" value="UniProtKB-UniRule"/>
</dbReference>
<keyword evidence="10 14" id="KW-0560">Oxidoreductase</keyword>
<comment type="pathway">
    <text evidence="14">Cofactor biosynthesis; NAD(+) biosynthesis; quinolinate from L-kynurenine: step 3/3.</text>
</comment>
<dbReference type="GO" id="GO:0016020">
    <property type="term" value="C:membrane"/>
    <property type="evidence" value="ECO:0007669"/>
    <property type="project" value="UniProtKB-SubCell"/>
</dbReference>
<comment type="similarity">
    <text evidence="15">Belongs to the G-protein coupled receptor 1 family.</text>
</comment>
<evidence type="ECO:0000256" key="1">
    <source>
        <dbReference type="ARBA" id="ARBA00001954"/>
    </source>
</evidence>
<dbReference type="EC" id="1.13.11.6" evidence="14"/>
<keyword evidence="19" id="KW-1185">Reference proteome</keyword>
<dbReference type="PANTHER" id="PTHR15497">
    <property type="entry name" value="3-HYDROXYANTHRANILATE 3,4-DIOXYGENASE"/>
    <property type="match status" value="1"/>
</dbReference>
<evidence type="ECO:0000313" key="18">
    <source>
        <dbReference type="EMBL" id="KAF7710666.1"/>
    </source>
</evidence>
<evidence type="ECO:0000256" key="8">
    <source>
        <dbReference type="ARBA" id="ARBA00022964"/>
    </source>
</evidence>
<comment type="function">
    <text evidence="2 14">Catalyzes the oxidative ring opening of 3-hydroxyanthranilate to 2-amino-3-carboxymuconate semialdehyde, which spontaneously cyclizes to quinolinate.</text>
</comment>
<reference evidence="18" key="1">
    <citation type="submission" date="2020-08" db="EMBL/GenBank/DDBJ databases">
        <title>Chromosome-level assembly of Southern catfish (Silurus meridionalis) provides insights into visual adaptation to the nocturnal and benthic lifestyles.</title>
        <authorList>
            <person name="Zhang Y."/>
            <person name="Wang D."/>
            <person name="Peng Z."/>
        </authorList>
    </citation>
    <scope>NUCLEOTIDE SEQUENCE</scope>
    <source>
        <strain evidence="18">SWU-2019-XX</strain>
        <tissue evidence="18">Muscle</tissue>
    </source>
</reference>
<gene>
    <name evidence="14" type="primary">HAAO</name>
    <name evidence="18" type="ORF">HF521_009538</name>
</gene>
<feature type="transmembrane region" description="Helical" evidence="16">
    <location>
        <begin position="439"/>
        <end position="457"/>
    </location>
</feature>
<feature type="domain" description="G-protein coupled receptors family 1 profile" evidence="17">
    <location>
        <begin position="339"/>
        <end position="591"/>
    </location>
</feature>
<evidence type="ECO:0000256" key="13">
    <source>
        <dbReference type="ARBA" id="ARBA00052793"/>
    </source>
</evidence>
<feature type="binding site" evidence="14">
    <location>
        <position position="56"/>
    </location>
    <ligand>
        <name>substrate</name>
    </ligand>
</feature>
<dbReference type="CDD" id="cd06123">
    <property type="entry name" value="cupin_HAO"/>
    <property type="match status" value="1"/>
</dbReference>
<feature type="binding site" evidence="14">
    <location>
        <position position="98"/>
    </location>
    <ligand>
        <name>substrate</name>
    </ligand>
</feature>
<evidence type="ECO:0000256" key="5">
    <source>
        <dbReference type="ARBA" id="ARBA00022642"/>
    </source>
</evidence>
<evidence type="ECO:0000256" key="11">
    <source>
        <dbReference type="ARBA" id="ARBA00023004"/>
    </source>
</evidence>
<evidence type="ECO:0000259" key="17">
    <source>
        <dbReference type="PROSITE" id="PS50262"/>
    </source>
</evidence>
<evidence type="ECO:0000313" key="19">
    <source>
        <dbReference type="Proteomes" id="UP000606274"/>
    </source>
</evidence>
<keyword evidence="8 14" id="KW-0223">Dioxygenase</keyword>
<comment type="caution">
    <text evidence="18">The sequence shown here is derived from an EMBL/GenBank/DDBJ whole genome shotgun (WGS) entry which is preliminary data.</text>
</comment>
<dbReference type="GO" id="GO:0000334">
    <property type="term" value="F:3-hydroxyanthranilate 3,4-dioxygenase activity"/>
    <property type="evidence" value="ECO:0007669"/>
    <property type="project" value="UniProtKB-UniRule"/>
</dbReference>
<feature type="region of interest" description="Domain A (catalytic)" evidence="14">
    <location>
        <begin position="1"/>
        <end position="219"/>
    </location>
</feature>
<protein>
    <recommendedName>
        <fullName evidence="14">3-hydroxyanthranilate 3,4-dioxygenase</fullName>
        <ecNumber evidence="14">1.13.11.6</ecNumber>
    </recommendedName>
    <alternativeName>
        <fullName evidence="14">3-hydroxyanthranilate oxygenase</fullName>
        <shortName evidence="14">3-HAO</shortName>
    </alternativeName>
    <alternativeName>
        <fullName evidence="14">3-hydroxyanthranilic acid dioxygenase</fullName>
        <shortName evidence="14">HAD</shortName>
    </alternativeName>
</protein>
<dbReference type="GO" id="GO:0004930">
    <property type="term" value="F:G protein-coupled receptor activity"/>
    <property type="evidence" value="ECO:0007669"/>
    <property type="project" value="UniProtKB-KW"/>
</dbReference>
<feature type="transmembrane region" description="Helical" evidence="16">
    <location>
        <begin position="324"/>
        <end position="346"/>
    </location>
</feature>
<dbReference type="InterPro" id="IPR014710">
    <property type="entry name" value="RmlC-like_jellyroll"/>
</dbReference>
<comment type="caution">
    <text evidence="14">Lacks conserved residue(s) required for the propagation of feature annotation.</text>
</comment>
<dbReference type="InterPro" id="IPR010329">
    <property type="entry name" value="3hydroanth_dOase"/>
</dbReference>
<feature type="binding site" evidence="14">
    <location>
        <position position="94"/>
    </location>
    <ligand>
        <name>Fe cation</name>
        <dbReference type="ChEBI" id="CHEBI:24875"/>
        <note>catalytic</note>
    </ligand>
</feature>
<evidence type="ECO:0000256" key="15">
    <source>
        <dbReference type="RuleBase" id="RU000688"/>
    </source>
</evidence>
<comment type="cofactor">
    <cofactor evidence="1 14">
        <name>Fe(2+)</name>
        <dbReference type="ChEBI" id="CHEBI:29033"/>
    </cofactor>
</comment>
<feature type="transmembrane region" description="Helical" evidence="16">
    <location>
        <begin position="486"/>
        <end position="507"/>
    </location>
</feature>
<keyword evidence="4 14" id="KW-0963">Cytoplasm</keyword>
<evidence type="ECO:0000256" key="16">
    <source>
        <dbReference type="SAM" id="Phobius"/>
    </source>
</evidence>